<feature type="region of interest" description="Disordered" evidence="1">
    <location>
        <begin position="27"/>
        <end position="71"/>
    </location>
</feature>
<dbReference type="EMBL" id="BKCJ010164133">
    <property type="protein sequence ID" value="GEY26092.1"/>
    <property type="molecule type" value="Genomic_DNA"/>
</dbReference>
<protein>
    <submittedName>
        <fullName evidence="2">Uncharacterized protein</fullName>
    </submittedName>
</protein>
<sequence>MIVAKQADDVADKGAAGVDVDAVHAAAGEPFIPSPTPITQTPPPSQELPSTSQVIPTPPTSPIAKPSSPPQ</sequence>
<name>A0A699HKK0_TANCI</name>
<feature type="compositionally biased region" description="Pro residues" evidence="1">
    <location>
        <begin position="56"/>
        <end position="71"/>
    </location>
</feature>
<evidence type="ECO:0000313" key="2">
    <source>
        <dbReference type="EMBL" id="GEY26092.1"/>
    </source>
</evidence>
<evidence type="ECO:0000256" key="1">
    <source>
        <dbReference type="SAM" id="MobiDB-lite"/>
    </source>
</evidence>
<feature type="compositionally biased region" description="Pro residues" evidence="1">
    <location>
        <begin position="32"/>
        <end position="46"/>
    </location>
</feature>
<dbReference type="AlphaFoldDB" id="A0A699HKK0"/>
<comment type="caution">
    <text evidence="2">The sequence shown here is derived from an EMBL/GenBank/DDBJ whole genome shotgun (WGS) entry which is preliminary data.</text>
</comment>
<organism evidence="2">
    <name type="scientific">Tanacetum cinerariifolium</name>
    <name type="common">Dalmatian daisy</name>
    <name type="synonym">Chrysanthemum cinerariifolium</name>
    <dbReference type="NCBI Taxonomy" id="118510"/>
    <lineage>
        <taxon>Eukaryota</taxon>
        <taxon>Viridiplantae</taxon>
        <taxon>Streptophyta</taxon>
        <taxon>Embryophyta</taxon>
        <taxon>Tracheophyta</taxon>
        <taxon>Spermatophyta</taxon>
        <taxon>Magnoliopsida</taxon>
        <taxon>eudicotyledons</taxon>
        <taxon>Gunneridae</taxon>
        <taxon>Pentapetalae</taxon>
        <taxon>asterids</taxon>
        <taxon>campanulids</taxon>
        <taxon>Asterales</taxon>
        <taxon>Asteraceae</taxon>
        <taxon>Asteroideae</taxon>
        <taxon>Anthemideae</taxon>
        <taxon>Anthemidinae</taxon>
        <taxon>Tanacetum</taxon>
    </lineage>
</organism>
<gene>
    <name evidence="2" type="ORF">Tci_398066</name>
</gene>
<proteinExistence type="predicted"/>
<reference evidence="2" key="1">
    <citation type="journal article" date="2019" name="Sci. Rep.">
        <title>Draft genome of Tanacetum cinerariifolium, the natural source of mosquito coil.</title>
        <authorList>
            <person name="Yamashiro T."/>
            <person name="Shiraishi A."/>
            <person name="Satake H."/>
            <person name="Nakayama K."/>
        </authorList>
    </citation>
    <scope>NUCLEOTIDE SEQUENCE</scope>
</reference>
<accession>A0A699HKK0</accession>